<dbReference type="OrthoDB" id="4380790at2"/>
<dbReference type="RefSeq" id="WP_072736711.1">
    <property type="nucleotide sequence ID" value="NZ_CP048813.1"/>
</dbReference>
<gene>
    <name evidence="1" type="ORF">SAMN05444695_101115</name>
</gene>
<dbReference type="Proteomes" id="UP000183263">
    <property type="component" value="Unassembled WGS sequence"/>
</dbReference>
<evidence type="ECO:0000313" key="2">
    <source>
        <dbReference type="Proteomes" id="UP000183263"/>
    </source>
</evidence>
<evidence type="ECO:0000313" key="1">
    <source>
        <dbReference type="EMBL" id="SDH08241.1"/>
    </source>
</evidence>
<reference evidence="1 2" key="1">
    <citation type="submission" date="2016-10" db="EMBL/GenBank/DDBJ databases">
        <authorList>
            <person name="de Groot N.N."/>
        </authorList>
    </citation>
    <scope>NUCLEOTIDE SEQUENCE [LARGE SCALE GENOMIC DNA]</scope>
    <source>
        <strain evidence="1 2">DSM 44892</strain>
    </source>
</reference>
<evidence type="ECO:0008006" key="3">
    <source>
        <dbReference type="Google" id="ProtNLM"/>
    </source>
</evidence>
<keyword evidence="2" id="KW-1185">Reference proteome</keyword>
<dbReference type="SUPFAM" id="SSF63829">
    <property type="entry name" value="Calcium-dependent phosphotriesterase"/>
    <property type="match status" value="1"/>
</dbReference>
<protein>
    <recommendedName>
        <fullName evidence="3">SMP-30/Gluconolactonase/LRE-like region domain-containing protein</fullName>
    </recommendedName>
</protein>
<accession>A0A1G7ZHI2</accession>
<dbReference type="InterPro" id="IPR011042">
    <property type="entry name" value="6-blade_b-propeller_TolB-like"/>
</dbReference>
<sequence length="313" mass="31711">MRPRLFGRRAAALATALLLSAGLAVLEAPVAQAAPVCPGAGQPPVLVATVPGGVLEGMAVDRRGRLYTTDLVTGRVYRIDAPGAPAYPIATVPDGGAGGLAWHPDGSLLVGYGADARVLVGDALLPGALAKLDVETGELRPFASGLSASNGIAVSREGWVYATNDFGSLVGQVSPDGVVNPAWASTPSANGAALSADGRYLYVAHTFAAPGVSRIPVFAPAAQERLVDFGGLDLFAAADGLILDSRDRPIVPTDVSGEILRVDGPNQFCALAGGLPLSSTVTYGAGTEGFSEGRLFRGGFDGAIYEIPGGFDG</sequence>
<dbReference type="AlphaFoldDB" id="A0A1G7ZHI2"/>
<organism evidence="1 2">
    <name type="scientific">Rhodococcus triatomae</name>
    <dbReference type="NCBI Taxonomy" id="300028"/>
    <lineage>
        <taxon>Bacteria</taxon>
        <taxon>Bacillati</taxon>
        <taxon>Actinomycetota</taxon>
        <taxon>Actinomycetes</taxon>
        <taxon>Mycobacteriales</taxon>
        <taxon>Nocardiaceae</taxon>
        <taxon>Rhodococcus</taxon>
    </lineage>
</organism>
<name>A0A1G7ZHI2_9NOCA</name>
<dbReference type="Gene3D" id="2.120.10.30">
    <property type="entry name" value="TolB, C-terminal domain"/>
    <property type="match status" value="1"/>
</dbReference>
<dbReference type="EMBL" id="FNDN01000001">
    <property type="protein sequence ID" value="SDH08241.1"/>
    <property type="molecule type" value="Genomic_DNA"/>
</dbReference>
<proteinExistence type="predicted"/>